<keyword evidence="2" id="KW-0808">Transferase</keyword>
<keyword evidence="5" id="KW-0460">Magnesium</keyword>
<keyword evidence="6 11" id="KW-0695">RNA-directed DNA polymerase</keyword>
<keyword evidence="7" id="KW-0051">Antiviral defense</keyword>
<keyword evidence="12" id="KW-1185">Reference proteome</keyword>
<keyword evidence="3" id="KW-0548">Nucleotidyltransferase</keyword>
<dbReference type="Pfam" id="PF00078">
    <property type="entry name" value="RVT_1"/>
    <property type="match status" value="1"/>
</dbReference>
<dbReference type="AlphaFoldDB" id="A0A378RL51"/>
<comment type="similarity">
    <text evidence="8">Belongs to the bacterial reverse transcriptase family.</text>
</comment>
<feature type="domain" description="Reverse transcriptase" evidence="10">
    <location>
        <begin position="70"/>
        <end position="264"/>
    </location>
</feature>
<dbReference type="InterPro" id="IPR051083">
    <property type="entry name" value="GrpII_Intron_Splice-Mob/Def"/>
</dbReference>
<evidence type="ECO:0000256" key="2">
    <source>
        <dbReference type="ARBA" id="ARBA00022679"/>
    </source>
</evidence>
<dbReference type="PRINTS" id="PR00866">
    <property type="entry name" value="RNADNAPOLMS"/>
</dbReference>
<dbReference type="Proteomes" id="UP000255024">
    <property type="component" value="Unassembled WGS sequence"/>
</dbReference>
<protein>
    <recommendedName>
        <fullName evidence="1">RNA-directed DNA polymerase</fullName>
        <ecNumber evidence="1">2.7.7.49</ecNumber>
    </recommendedName>
</protein>
<gene>
    <name evidence="11" type="ORF">NCTC11179_00434</name>
</gene>
<evidence type="ECO:0000256" key="7">
    <source>
        <dbReference type="ARBA" id="ARBA00023118"/>
    </source>
</evidence>
<dbReference type="GO" id="GO:0051607">
    <property type="term" value="P:defense response to virus"/>
    <property type="evidence" value="ECO:0007669"/>
    <property type="project" value="UniProtKB-KW"/>
</dbReference>
<dbReference type="InterPro" id="IPR000477">
    <property type="entry name" value="RT_dom"/>
</dbReference>
<dbReference type="GO" id="GO:0003723">
    <property type="term" value="F:RNA binding"/>
    <property type="evidence" value="ECO:0007669"/>
    <property type="project" value="InterPro"/>
</dbReference>
<sequence>MSLDQEQIEELKQEFLAIKSKEDLLIILNKTSALLAKDNPDFNPSPIELKTLTYYANPKLCKQRYSSFKIKKKAGDDRTIYAPCPGLKRILRTLNYLLQITFESHDFAMGFVQGKSIVDNAILHVNKNFVYNVDLEDFFYSFDFYKVKFAFEGAPFNFNKEKEPLAFFLACLCTHPLELEKGTKVTLPQGAPTSPFITNILCYRMDRKLRGLAKRFDLVYSRYADDITFSGRFNFSLSKDFTNELERIITKEKLKLKPSKTRMQSSFYRQSVTGIVVNEKVNNYKSYIKDLRMWIFYLERHGLEKTQTIYRQRVQDDKNKGRDILNVISGKLLYMKMVKGQTNPAYIKLVDRMEAFLIGSGTKKEDSKPKPDKFERVVNSLLKDGDIEKAMKLFR</sequence>
<keyword evidence="4" id="KW-0479">Metal-binding</keyword>
<name>A0A378RL51_MYROD</name>
<reference evidence="11 12" key="1">
    <citation type="submission" date="2018-06" db="EMBL/GenBank/DDBJ databases">
        <authorList>
            <consortium name="Pathogen Informatics"/>
            <person name="Doyle S."/>
        </authorList>
    </citation>
    <scope>NUCLEOTIDE SEQUENCE [LARGE SCALE GENOMIC DNA]</scope>
    <source>
        <strain evidence="11 12">NCTC11179</strain>
    </source>
</reference>
<dbReference type="PANTHER" id="PTHR34047:SF7">
    <property type="entry name" value="RNA-DIRECTED DNA POLYMERASE"/>
    <property type="match status" value="1"/>
</dbReference>
<evidence type="ECO:0000256" key="5">
    <source>
        <dbReference type="ARBA" id="ARBA00022842"/>
    </source>
</evidence>
<evidence type="ECO:0000256" key="9">
    <source>
        <dbReference type="ARBA" id="ARBA00048173"/>
    </source>
</evidence>
<evidence type="ECO:0000256" key="4">
    <source>
        <dbReference type="ARBA" id="ARBA00022723"/>
    </source>
</evidence>
<proteinExistence type="inferred from homology"/>
<dbReference type="InterPro" id="IPR043502">
    <property type="entry name" value="DNA/RNA_pol_sf"/>
</dbReference>
<dbReference type="SUPFAM" id="SSF56672">
    <property type="entry name" value="DNA/RNA polymerases"/>
    <property type="match status" value="1"/>
</dbReference>
<dbReference type="RefSeq" id="WP_115089949.1">
    <property type="nucleotide sequence ID" value="NZ_CP068107.1"/>
</dbReference>
<dbReference type="GO" id="GO:0003964">
    <property type="term" value="F:RNA-directed DNA polymerase activity"/>
    <property type="evidence" value="ECO:0007669"/>
    <property type="project" value="UniProtKB-KW"/>
</dbReference>
<evidence type="ECO:0000313" key="11">
    <source>
        <dbReference type="EMBL" id="STZ26907.1"/>
    </source>
</evidence>
<evidence type="ECO:0000256" key="1">
    <source>
        <dbReference type="ARBA" id="ARBA00012493"/>
    </source>
</evidence>
<dbReference type="InterPro" id="IPR000123">
    <property type="entry name" value="Reverse_transcriptase_msDNA"/>
</dbReference>
<dbReference type="GO" id="GO:0046872">
    <property type="term" value="F:metal ion binding"/>
    <property type="evidence" value="ECO:0007669"/>
    <property type="project" value="UniProtKB-KW"/>
</dbReference>
<evidence type="ECO:0000259" key="10">
    <source>
        <dbReference type="Pfam" id="PF00078"/>
    </source>
</evidence>
<comment type="catalytic activity">
    <reaction evidence="9">
        <text>DNA(n) + a 2'-deoxyribonucleoside 5'-triphosphate = DNA(n+1) + diphosphate</text>
        <dbReference type="Rhea" id="RHEA:22508"/>
        <dbReference type="Rhea" id="RHEA-COMP:17339"/>
        <dbReference type="Rhea" id="RHEA-COMP:17340"/>
        <dbReference type="ChEBI" id="CHEBI:33019"/>
        <dbReference type="ChEBI" id="CHEBI:61560"/>
        <dbReference type="ChEBI" id="CHEBI:173112"/>
        <dbReference type="EC" id="2.7.7.49"/>
    </reaction>
</comment>
<dbReference type="EC" id="2.7.7.49" evidence="1"/>
<evidence type="ECO:0000256" key="8">
    <source>
        <dbReference type="ARBA" id="ARBA00034120"/>
    </source>
</evidence>
<evidence type="ECO:0000256" key="6">
    <source>
        <dbReference type="ARBA" id="ARBA00022918"/>
    </source>
</evidence>
<accession>A0A378RL51</accession>
<evidence type="ECO:0000256" key="3">
    <source>
        <dbReference type="ARBA" id="ARBA00022695"/>
    </source>
</evidence>
<evidence type="ECO:0000313" key="12">
    <source>
        <dbReference type="Proteomes" id="UP000255024"/>
    </source>
</evidence>
<dbReference type="CDD" id="cd03487">
    <property type="entry name" value="RT_Bac_retron_II"/>
    <property type="match status" value="1"/>
</dbReference>
<dbReference type="PANTHER" id="PTHR34047">
    <property type="entry name" value="NUCLEAR INTRON MATURASE 1, MITOCHONDRIAL-RELATED"/>
    <property type="match status" value="1"/>
</dbReference>
<organism evidence="11 12">
    <name type="scientific">Myroides odoratus</name>
    <name type="common">Flavobacterium odoratum</name>
    <dbReference type="NCBI Taxonomy" id="256"/>
    <lineage>
        <taxon>Bacteria</taxon>
        <taxon>Pseudomonadati</taxon>
        <taxon>Bacteroidota</taxon>
        <taxon>Flavobacteriia</taxon>
        <taxon>Flavobacteriales</taxon>
        <taxon>Flavobacteriaceae</taxon>
        <taxon>Myroides</taxon>
    </lineage>
</organism>
<dbReference type="EMBL" id="UGQL01000001">
    <property type="protein sequence ID" value="STZ26907.1"/>
    <property type="molecule type" value="Genomic_DNA"/>
</dbReference>